<reference evidence="14" key="2">
    <citation type="submission" date="2025-08" db="UniProtKB">
        <authorList>
            <consortium name="Ensembl"/>
        </authorList>
    </citation>
    <scope>IDENTIFICATION</scope>
</reference>
<evidence type="ECO:0000313" key="14">
    <source>
        <dbReference type="Ensembl" id="ENSSORP00005015602.1"/>
    </source>
</evidence>
<feature type="domain" description="C2H2-type" evidence="13">
    <location>
        <begin position="236"/>
        <end position="263"/>
    </location>
</feature>
<keyword evidence="7" id="KW-0805">Transcription regulation</keyword>
<feature type="domain" description="C2H2-type" evidence="13">
    <location>
        <begin position="208"/>
        <end position="235"/>
    </location>
</feature>
<evidence type="ECO:0000256" key="4">
    <source>
        <dbReference type="ARBA" id="ARBA00022737"/>
    </source>
</evidence>
<sequence length="302" mass="34948">SSSTWWLKKRFILSSRRGIPFDEDQTLNHKPESKLPTNSSTEQMKTETDRDNSGGSEPDMNLVQMQSVKGRTFDSKSLKEEHMDTHTGQKRGGSSECEETNTPRDMMMKNDLTPSDVGCGKKLYHCSVCSKTFAQKSYLKKHMRTHTGEKPFCCSLCGSRFTAKATLRGHMLSHTGEKPFKCSQCHKCFRRRGEVRRHMMLHTGEKPFICSECDKRFFRKTELERHMGRHTGEKPFSCSECSKRFTQKTDLDDHMSFHTGENPFSCLVCQKHFTTKYGLQKHMKIHTRQTECPIHRNQTNTD</sequence>
<evidence type="ECO:0000256" key="12">
    <source>
        <dbReference type="SAM" id="MobiDB-lite"/>
    </source>
</evidence>
<dbReference type="Ensembl" id="ENSSORT00005016095.1">
    <property type="protein sequence ID" value="ENSSORP00005015602.1"/>
    <property type="gene ID" value="ENSSORG00005007919.1"/>
</dbReference>
<dbReference type="InterPro" id="IPR036236">
    <property type="entry name" value="Znf_C2H2_sf"/>
</dbReference>
<dbReference type="GO" id="GO:0000981">
    <property type="term" value="F:DNA-binding transcription factor activity, RNA polymerase II-specific"/>
    <property type="evidence" value="ECO:0007669"/>
    <property type="project" value="TreeGrafter"/>
</dbReference>
<keyword evidence="5 11" id="KW-0863">Zinc-finger</keyword>
<comment type="subcellular location">
    <subcellularLocation>
        <location evidence="1">Nucleus</location>
    </subcellularLocation>
</comment>
<keyword evidence="10" id="KW-0539">Nucleus</keyword>
<dbReference type="Gene3D" id="3.30.160.60">
    <property type="entry name" value="Classic Zinc Finger"/>
    <property type="match status" value="6"/>
</dbReference>
<dbReference type="AlphaFoldDB" id="A0A672ZGK2"/>
<feature type="domain" description="C2H2-type" evidence="13">
    <location>
        <begin position="124"/>
        <end position="151"/>
    </location>
</feature>
<dbReference type="GO" id="GO:0032502">
    <property type="term" value="P:developmental process"/>
    <property type="evidence" value="ECO:0007669"/>
    <property type="project" value="UniProtKB-ARBA"/>
</dbReference>
<feature type="region of interest" description="Disordered" evidence="12">
    <location>
        <begin position="17"/>
        <end position="109"/>
    </location>
</feature>
<evidence type="ECO:0000256" key="7">
    <source>
        <dbReference type="ARBA" id="ARBA00023015"/>
    </source>
</evidence>
<keyword evidence="15" id="KW-1185">Reference proteome</keyword>
<evidence type="ECO:0000256" key="9">
    <source>
        <dbReference type="ARBA" id="ARBA00023163"/>
    </source>
</evidence>
<feature type="compositionally biased region" description="Basic and acidic residues" evidence="12">
    <location>
        <begin position="71"/>
        <end position="87"/>
    </location>
</feature>
<dbReference type="PROSITE" id="PS00028">
    <property type="entry name" value="ZINC_FINGER_C2H2_1"/>
    <property type="match status" value="6"/>
</dbReference>
<name>A0A672ZGK2_9TELE</name>
<dbReference type="PANTHER" id="PTHR23226:SF416">
    <property type="entry name" value="FI01424P"/>
    <property type="match status" value="1"/>
</dbReference>
<evidence type="ECO:0000256" key="1">
    <source>
        <dbReference type="ARBA" id="ARBA00004123"/>
    </source>
</evidence>
<keyword evidence="3" id="KW-0479">Metal-binding</keyword>
<protein>
    <recommendedName>
        <fullName evidence="13">C2H2-type domain-containing protein</fullName>
    </recommendedName>
</protein>
<evidence type="ECO:0000313" key="15">
    <source>
        <dbReference type="Proteomes" id="UP000472271"/>
    </source>
</evidence>
<evidence type="ECO:0000259" key="13">
    <source>
        <dbReference type="PROSITE" id="PS50157"/>
    </source>
</evidence>
<dbReference type="FunFam" id="3.30.160.60:FF:001289">
    <property type="entry name" value="Zinc finger protein 574"/>
    <property type="match status" value="1"/>
</dbReference>
<dbReference type="Proteomes" id="UP000472271">
    <property type="component" value="Chromosome 11"/>
</dbReference>
<dbReference type="PANTHER" id="PTHR23226">
    <property type="entry name" value="ZINC FINGER AND SCAN DOMAIN-CONTAINING"/>
    <property type="match status" value="1"/>
</dbReference>
<evidence type="ECO:0000256" key="2">
    <source>
        <dbReference type="ARBA" id="ARBA00006991"/>
    </source>
</evidence>
<dbReference type="FunFam" id="3.30.160.60:FF:001235">
    <property type="entry name" value="Si:ch211-119o8.6"/>
    <property type="match status" value="1"/>
</dbReference>
<reference evidence="14" key="3">
    <citation type="submission" date="2025-09" db="UniProtKB">
        <authorList>
            <consortium name="Ensembl"/>
        </authorList>
    </citation>
    <scope>IDENTIFICATION</scope>
</reference>
<dbReference type="FunFam" id="3.30.160.60:FF:000202">
    <property type="entry name" value="Zinc finger protein 574"/>
    <property type="match status" value="1"/>
</dbReference>
<proteinExistence type="inferred from homology"/>
<dbReference type="GO" id="GO:0000978">
    <property type="term" value="F:RNA polymerase II cis-regulatory region sequence-specific DNA binding"/>
    <property type="evidence" value="ECO:0007669"/>
    <property type="project" value="TreeGrafter"/>
</dbReference>
<dbReference type="InParanoid" id="A0A672ZGK2"/>
<feature type="domain" description="C2H2-type" evidence="13">
    <location>
        <begin position="152"/>
        <end position="179"/>
    </location>
</feature>
<dbReference type="FunFam" id="3.30.160.60:FF:000358">
    <property type="entry name" value="zinc finger protein 24"/>
    <property type="match status" value="1"/>
</dbReference>
<keyword evidence="6" id="KW-0862">Zinc</keyword>
<organism evidence="14 15">
    <name type="scientific">Sphaeramia orbicularis</name>
    <name type="common">orbiculate cardinalfish</name>
    <dbReference type="NCBI Taxonomy" id="375764"/>
    <lineage>
        <taxon>Eukaryota</taxon>
        <taxon>Metazoa</taxon>
        <taxon>Chordata</taxon>
        <taxon>Craniata</taxon>
        <taxon>Vertebrata</taxon>
        <taxon>Euteleostomi</taxon>
        <taxon>Actinopterygii</taxon>
        <taxon>Neopterygii</taxon>
        <taxon>Teleostei</taxon>
        <taxon>Neoteleostei</taxon>
        <taxon>Acanthomorphata</taxon>
        <taxon>Gobiaria</taxon>
        <taxon>Kurtiformes</taxon>
        <taxon>Apogonoidei</taxon>
        <taxon>Apogonidae</taxon>
        <taxon>Apogoninae</taxon>
        <taxon>Sphaeramia</taxon>
    </lineage>
</organism>
<dbReference type="Pfam" id="PF00096">
    <property type="entry name" value="zf-C2H2"/>
    <property type="match status" value="5"/>
</dbReference>
<keyword evidence="9" id="KW-0804">Transcription</keyword>
<evidence type="ECO:0000256" key="8">
    <source>
        <dbReference type="ARBA" id="ARBA00023125"/>
    </source>
</evidence>
<dbReference type="SUPFAM" id="SSF57667">
    <property type="entry name" value="beta-beta-alpha zinc fingers"/>
    <property type="match status" value="4"/>
</dbReference>
<dbReference type="GO" id="GO:0005634">
    <property type="term" value="C:nucleus"/>
    <property type="evidence" value="ECO:0007669"/>
    <property type="project" value="UniProtKB-SubCell"/>
</dbReference>
<dbReference type="FunFam" id="3.30.160.60:FF:001573">
    <property type="entry name" value="Zinc finger protein 407"/>
    <property type="match status" value="1"/>
</dbReference>
<dbReference type="FunFam" id="3.30.160.60:FF:002716">
    <property type="entry name" value="Zinc finger protein 212"/>
    <property type="match status" value="1"/>
</dbReference>
<evidence type="ECO:0000256" key="10">
    <source>
        <dbReference type="ARBA" id="ARBA00023242"/>
    </source>
</evidence>
<dbReference type="GO" id="GO:0008270">
    <property type="term" value="F:zinc ion binding"/>
    <property type="evidence" value="ECO:0007669"/>
    <property type="project" value="UniProtKB-KW"/>
</dbReference>
<accession>A0A672ZGK2</accession>
<feature type="domain" description="C2H2-type" evidence="13">
    <location>
        <begin position="264"/>
        <end position="291"/>
    </location>
</feature>
<evidence type="ECO:0000256" key="3">
    <source>
        <dbReference type="ARBA" id="ARBA00022723"/>
    </source>
</evidence>
<comment type="similarity">
    <text evidence="2">Belongs to the krueppel C2H2-type zinc-finger protein family.</text>
</comment>
<evidence type="ECO:0000256" key="6">
    <source>
        <dbReference type="ARBA" id="ARBA00022833"/>
    </source>
</evidence>
<dbReference type="SMART" id="SM00355">
    <property type="entry name" value="ZnF_C2H2"/>
    <property type="match status" value="6"/>
</dbReference>
<dbReference type="InterPro" id="IPR013087">
    <property type="entry name" value="Znf_C2H2_type"/>
</dbReference>
<keyword evidence="8" id="KW-0238">DNA-binding</keyword>
<keyword evidence="4" id="KW-0677">Repeat</keyword>
<reference evidence="14" key="1">
    <citation type="submission" date="2019-06" db="EMBL/GenBank/DDBJ databases">
        <authorList>
            <consortium name="Wellcome Sanger Institute Data Sharing"/>
        </authorList>
    </citation>
    <scope>NUCLEOTIDE SEQUENCE [LARGE SCALE GENOMIC DNA]</scope>
</reference>
<evidence type="ECO:0000256" key="5">
    <source>
        <dbReference type="ARBA" id="ARBA00022771"/>
    </source>
</evidence>
<evidence type="ECO:0000256" key="11">
    <source>
        <dbReference type="PROSITE-ProRule" id="PRU00042"/>
    </source>
</evidence>
<dbReference type="PROSITE" id="PS50157">
    <property type="entry name" value="ZINC_FINGER_C2H2_2"/>
    <property type="match status" value="6"/>
</dbReference>
<feature type="domain" description="C2H2-type" evidence="13">
    <location>
        <begin position="180"/>
        <end position="207"/>
    </location>
</feature>